<proteinExistence type="predicted"/>
<evidence type="ECO:0008006" key="4">
    <source>
        <dbReference type="Google" id="ProtNLM"/>
    </source>
</evidence>
<organism evidence="2 3">
    <name type="scientific">Paramecium sonneborni</name>
    <dbReference type="NCBI Taxonomy" id="65129"/>
    <lineage>
        <taxon>Eukaryota</taxon>
        <taxon>Sar</taxon>
        <taxon>Alveolata</taxon>
        <taxon>Ciliophora</taxon>
        <taxon>Intramacronucleata</taxon>
        <taxon>Oligohymenophorea</taxon>
        <taxon>Peniculida</taxon>
        <taxon>Parameciidae</taxon>
        <taxon>Paramecium</taxon>
    </lineage>
</organism>
<keyword evidence="1" id="KW-1133">Transmembrane helix</keyword>
<evidence type="ECO:0000256" key="1">
    <source>
        <dbReference type="SAM" id="Phobius"/>
    </source>
</evidence>
<protein>
    <recommendedName>
        <fullName evidence="4">Transmembrane protein</fullName>
    </recommendedName>
</protein>
<evidence type="ECO:0000313" key="3">
    <source>
        <dbReference type="Proteomes" id="UP000692954"/>
    </source>
</evidence>
<comment type="caution">
    <text evidence="2">The sequence shown here is derived from an EMBL/GenBank/DDBJ whole genome shotgun (WGS) entry which is preliminary data.</text>
</comment>
<evidence type="ECO:0000313" key="2">
    <source>
        <dbReference type="EMBL" id="CAD8112496.1"/>
    </source>
</evidence>
<dbReference type="EMBL" id="CAJJDN010000101">
    <property type="protein sequence ID" value="CAD8112496.1"/>
    <property type="molecule type" value="Genomic_DNA"/>
</dbReference>
<gene>
    <name evidence="2" type="ORF">PSON_ATCC_30995.1.T1010025</name>
</gene>
<keyword evidence="1" id="KW-0812">Transmembrane</keyword>
<sequence length="1370" mass="161856">MYLFTTILIFCTCSKQHYKKQQDFYIYPTQGEYIDIQLAVYDKEQIWNENYIKRFPTFIEQEIFLLHQSNMKYFYHPQVPFITINNAVEKISSLQGINFKSLSSNESHFLTISTDDQIQLYEWKNQLMSLIEPSINIEDLGLCYTATFSFEPNYYIVDCYENNQLNILQFGDQMNLIYQNPTVFLMLPIKTNFKLYQIGDQNYIIYVQYFQNYSILTLFSKEFQNLTYWIDQFIDFDVANQGSKLIYVLTTQSLIQLQISQDIQFVDLTTYLDNNMYDQYQSFSIYYNYQYQASCDQIIIKQENYISQFQGYVGEIVLVISTSYTFTPNPFNYFIFNQYFMLYQVDKSIIIQGIQQNLYSTLNLPSNTTLLYYNIFTNELFSFDSIIQVYQISNPKLMINLTNVVKLNQKITIFSQQQQNKSRFQIEFSLTINLLDKNDTNIYKTLSNEYFLKFQKKHLFYNLSQSQQYIFQITGFQGELLNYTVNQNDPTLGIFQNITFMKICEFNTKNFDLLQIVNKNISFYYIIGYKDQTLEFYLCQQQNLLPNTECQNLSSFQTSPNVISLQYGLSAQYTLVAGLSYQNSISLFQLNLNQNISQYDLQIKQDFSDFILIYNSVIVLIKNKEIQINSFDQSIQKTINQNTISNLFQNYSNLTFNPIQIATYSQLISSVIFINNFYNVLIIEVNLQFSIIPLSYINIQNQIFGINIVNYQIIISYICNYQNSICFQVWNIQNFIKPFYVKSLQRVPYDNSIQLQSDNLFFYVSSLSFGTLIYTPNLFEKMSLYKNLQFSSFLSSMSNLQRSLIFKGNKLYQLLFFETYSFSFNKSLNSSYFNNTFPRLIFNFSVTTPLNVSAQQFTPNESFIYYSNFTQIQNFSNITLNQSVCNNYINKTSKQLSIPLNLLVNQQILNCSTPNDSKILNKCKLTDTNWITFLDNYTFFNLINVVNDQYYAIQNYQSIVIYNINLDYIWTLNYSNQSFTNCIISTSQYNSLYSICQKDAQKQYLVNFIFNDLGHILQMIVQPLEMYFQSIQKYTRIFNYNFILANQNDQDYQNYDFTLLVGPQSFGKCVIDYDTLFLGNTSFQDQLVSKIAIILITNYPPDYYTTLNYMILMINQTKIIFGDQHLYDVEIRPVQSKIQLNFTQIQVLQQFFLQSLIQCISNNMSVIFYLTYNYPNQIQEGEGSQFTINNINAIIPQYGYLQLSTKTAYSNGILMQIYSQSNLLFTASFYNISQINYVDDITPILMFQGQSNLNSIQQVMMIKKLEQQNEQLGTFLSFYYNKIILYPINKQYLNCDIKKHGQTIQTNISCKNQYYTGTFQITLEVPSLQYKKQHWMIALLLIILVLLILFYFLVRYRLRNMKNLYTEIEL</sequence>
<accession>A0A8S1Q9S4</accession>
<dbReference type="Proteomes" id="UP000692954">
    <property type="component" value="Unassembled WGS sequence"/>
</dbReference>
<reference evidence="2" key="1">
    <citation type="submission" date="2021-01" db="EMBL/GenBank/DDBJ databases">
        <authorList>
            <consortium name="Genoscope - CEA"/>
            <person name="William W."/>
        </authorList>
    </citation>
    <scope>NUCLEOTIDE SEQUENCE</scope>
</reference>
<feature type="transmembrane region" description="Helical" evidence="1">
    <location>
        <begin position="1335"/>
        <end position="1354"/>
    </location>
</feature>
<name>A0A8S1Q9S4_9CILI</name>
<keyword evidence="3" id="KW-1185">Reference proteome</keyword>
<keyword evidence="1" id="KW-0472">Membrane</keyword>